<proteinExistence type="predicted"/>
<reference evidence="1 2" key="1">
    <citation type="journal article" date="2006" name="J. Bacteriol.">
        <title>Complete genome sequence of the dehalorespiring bacterium Desulfitobacterium hafniense Y51 and comparison with Dehalococcoides ethenogenes 195.</title>
        <authorList>
            <person name="Nonaka H."/>
            <person name="Keresztes G."/>
            <person name="Shinoda Y."/>
            <person name="Ikenaga Y."/>
            <person name="Abe M."/>
            <person name="Naito K."/>
            <person name="Inatomi K."/>
            <person name="Furukawa K."/>
            <person name="Inui M."/>
            <person name="Yukawa H."/>
        </authorList>
    </citation>
    <scope>NUCLEOTIDE SEQUENCE [LARGE SCALE GENOMIC DNA]</scope>
    <source>
        <strain evidence="1 2">Y51</strain>
    </source>
</reference>
<protein>
    <recommendedName>
        <fullName evidence="3">Nucleoside 2-deoxyribosyltransferase</fullName>
    </recommendedName>
</protein>
<evidence type="ECO:0008006" key="3">
    <source>
        <dbReference type="Google" id="ProtNLM"/>
    </source>
</evidence>
<name>Q24VG1_DESHY</name>
<organism evidence="1 2">
    <name type="scientific">Desulfitobacterium hafniense (strain Y51)</name>
    <dbReference type="NCBI Taxonomy" id="138119"/>
    <lineage>
        <taxon>Bacteria</taxon>
        <taxon>Bacillati</taxon>
        <taxon>Bacillota</taxon>
        <taxon>Clostridia</taxon>
        <taxon>Eubacteriales</taxon>
        <taxon>Desulfitobacteriaceae</taxon>
        <taxon>Desulfitobacterium</taxon>
    </lineage>
</organism>
<evidence type="ECO:0000313" key="2">
    <source>
        <dbReference type="Proteomes" id="UP000001946"/>
    </source>
</evidence>
<dbReference type="EMBL" id="AP008230">
    <property type="protein sequence ID" value="BAE83981.1"/>
    <property type="molecule type" value="Genomic_DNA"/>
</dbReference>
<dbReference type="RefSeq" id="WP_011460150.1">
    <property type="nucleotide sequence ID" value="NC_007907.1"/>
</dbReference>
<accession>Q24VG1</accession>
<sequence>MKIYLASSWKNEIIVKQIAEYLMNYGFEVDNFTDDTKGRFVFHYSELGRLDELDAVTFLRDQRALRAFHEDKKWIDWSEAVVLILPAGRSAHLEAGYAKGSGKKLIILSLGEFPKGEFDVMYGFADILTTQPVEIIKFLERMEENLDV</sequence>
<gene>
    <name evidence="1" type="ordered locus">DSY2192</name>
</gene>
<keyword evidence="2" id="KW-1185">Reference proteome</keyword>
<dbReference type="STRING" id="138119.DSY2192"/>
<dbReference type="AlphaFoldDB" id="Q24VG1"/>
<dbReference type="Gene3D" id="3.40.50.450">
    <property type="match status" value="1"/>
</dbReference>
<dbReference type="Proteomes" id="UP000001946">
    <property type="component" value="Chromosome"/>
</dbReference>
<dbReference type="eggNOG" id="ENOG5032NJC">
    <property type="taxonomic scope" value="Bacteria"/>
</dbReference>
<dbReference type="HOGENOM" id="CLU_112011_0_0_9"/>
<dbReference type="KEGG" id="dsy:DSY2192"/>
<evidence type="ECO:0000313" key="1">
    <source>
        <dbReference type="EMBL" id="BAE83981.1"/>
    </source>
</evidence>
<dbReference type="SUPFAM" id="SSF52309">
    <property type="entry name" value="N-(deoxy)ribosyltransferase-like"/>
    <property type="match status" value="1"/>
</dbReference>